<feature type="coiled-coil region" evidence="1">
    <location>
        <begin position="38"/>
        <end position="69"/>
    </location>
</feature>
<dbReference type="NCBIfam" id="NF002170">
    <property type="entry name" value="PRK01005.1"/>
    <property type="match status" value="1"/>
</dbReference>
<evidence type="ECO:0000256" key="1">
    <source>
        <dbReference type="SAM" id="Coils"/>
    </source>
</evidence>
<keyword evidence="2" id="KW-0378">Hydrolase</keyword>
<evidence type="ECO:0000313" key="2">
    <source>
        <dbReference type="EMBL" id="CUI17274.1"/>
    </source>
</evidence>
<gene>
    <name evidence="2" type="primary">ntpE</name>
    <name evidence="2" type="ORF">PNK_1665</name>
</gene>
<dbReference type="GO" id="GO:0016787">
    <property type="term" value="F:hydrolase activity"/>
    <property type="evidence" value="ECO:0007669"/>
    <property type="project" value="UniProtKB-KW"/>
</dbReference>
<dbReference type="Proteomes" id="UP000069902">
    <property type="component" value="Chromosome cPNK"/>
</dbReference>
<proteinExistence type="predicted"/>
<keyword evidence="3" id="KW-1185">Reference proteome</keyword>
<dbReference type="AlphaFoldDB" id="A0A0U5JEM8"/>
<reference evidence="3" key="1">
    <citation type="submission" date="2015-09" db="EMBL/GenBank/DDBJ databases">
        <authorList>
            <person name="Bertelli C."/>
        </authorList>
    </citation>
    <scope>NUCLEOTIDE SEQUENCE [LARGE SCALE GENOMIC DNA]</scope>
    <source>
        <strain evidence="3">KNic</strain>
    </source>
</reference>
<dbReference type="RefSeq" id="WP_059061424.1">
    <property type="nucleotide sequence ID" value="NZ_LN879502.1"/>
</dbReference>
<dbReference type="PATRIC" id="fig|389348.3.peg.1865"/>
<name>A0A0U5JEM8_9BACT</name>
<sequence>MKSLEKGQDKIQRICDKIRHETIEPAKVEAQDVIAAAHERAKDIIAEAERHAEQLIKQARGQIEQERNVFHSSLQQASKQALEALRQEIEHHLFNEELQVALDKQLADPKLIADLINGLVKAIEKEGLSTDLSAVIPRQVSADDVSALLLDGVRKRLKGKALEIGGFAGGAQLRLHGKKMTLDLSDQALKELLANYVRKDFRQLIFSH</sequence>
<dbReference type="EC" id="3.6.3.14" evidence="2"/>
<dbReference type="InterPro" id="IPR028987">
    <property type="entry name" value="ATP_synth_B-like_membr_sf"/>
</dbReference>
<dbReference type="EMBL" id="LN879502">
    <property type="protein sequence ID" value="CUI17274.1"/>
    <property type="molecule type" value="Genomic_DNA"/>
</dbReference>
<dbReference type="KEGG" id="pnl:PNK_1665"/>
<organism evidence="2 3">
    <name type="scientific">Candidatus Protochlamydia naegleriophila</name>
    <dbReference type="NCBI Taxonomy" id="389348"/>
    <lineage>
        <taxon>Bacteria</taxon>
        <taxon>Pseudomonadati</taxon>
        <taxon>Chlamydiota</taxon>
        <taxon>Chlamydiia</taxon>
        <taxon>Parachlamydiales</taxon>
        <taxon>Parachlamydiaceae</taxon>
        <taxon>Candidatus Protochlamydia</taxon>
    </lineage>
</organism>
<accession>A0A0U5JEM8</accession>
<dbReference type="InParanoid" id="A0A0U5JEM8"/>
<dbReference type="Gene3D" id="1.20.5.2950">
    <property type="match status" value="1"/>
</dbReference>
<protein>
    <submittedName>
        <fullName evidence="2">Putative V-type ATP synthase subunit E</fullName>
        <ecNumber evidence="2">3.6.3.14</ecNumber>
    </submittedName>
</protein>
<keyword evidence="1" id="KW-0175">Coiled coil</keyword>
<evidence type="ECO:0000313" key="3">
    <source>
        <dbReference type="Proteomes" id="UP000069902"/>
    </source>
</evidence>
<dbReference type="SUPFAM" id="SSF81573">
    <property type="entry name" value="F1F0 ATP synthase subunit B, membrane domain"/>
    <property type="match status" value="1"/>
</dbReference>
<dbReference type="STRING" id="389348.PNK_1665"/>